<comment type="subcellular location">
    <subcellularLocation>
        <location evidence="1">Membrane</location>
        <topology evidence="1">Multi-pass membrane protein</topology>
    </subcellularLocation>
</comment>
<dbReference type="InterPro" id="IPR052337">
    <property type="entry name" value="SAT4-like"/>
</dbReference>
<sequence>MAPSLSTNITVVCIVFSILAILAVVFRFNARLSQRSRLALDDYMIIAGVVFATGLGANTISAVYLGHLGQHVALSPQGIPEYGPWIYTFRDIEWAGQLIAIMAFACTKISIVLFYRRIFTGAYFSLVAGILLGVICAWTVSFFLATLLECVPVSQIFVPREQQTGLCYDPDPMYEGMVISNLIIDVAILAVPQPVVWRLHMSREKRMAVSAIFLLGAFVVAVSAVRVYFFFDIASNLDSSAAHSYDITYITAPAFYWTNIEACVAVICACLPTMRRYFIDGAPAARLLHSVGSLLSLRGSRSISSSKGSRKGSEDDHMGSTRLYNIGSTRLNPEIAGAGTESSISSLNRGTGIRGQDHAGGMPWHDVEKGKNGVAERERNGEILCLY</sequence>
<accession>A0AA40CAE6</accession>
<comment type="caution">
    <text evidence="9">The sequence shown here is derived from an EMBL/GenBank/DDBJ whole genome shotgun (WGS) entry which is preliminary data.</text>
</comment>
<gene>
    <name evidence="9" type="ORF">B0T17DRAFT_507450</name>
</gene>
<name>A0AA40CAE6_9PEZI</name>
<dbReference type="AlphaFoldDB" id="A0AA40CAE6"/>
<dbReference type="Pfam" id="PF20684">
    <property type="entry name" value="Fung_rhodopsin"/>
    <property type="match status" value="1"/>
</dbReference>
<evidence type="ECO:0000256" key="6">
    <source>
        <dbReference type="SAM" id="MobiDB-lite"/>
    </source>
</evidence>
<evidence type="ECO:0000256" key="7">
    <source>
        <dbReference type="SAM" id="Phobius"/>
    </source>
</evidence>
<feature type="region of interest" description="Disordered" evidence="6">
    <location>
        <begin position="301"/>
        <end position="320"/>
    </location>
</feature>
<dbReference type="EMBL" id="JAULSR010000002">
    <property type="protein sequence ID" value="KAK0631025.1"/>
    <property type="molecule type" value="Genomic_DNA"/>
</dbReference>
<feature type="domain" description="Rhodopsin" evidence="8">
    <location>
        <begin position="27"/>
        <end position="278"/>
    </location>
</feature>
<dbReference type="InterPro" id="IPR049326">
    <property type="entry name" value="Rhodopsin_dom_fungi"/>
</dbReference>
<proteinExistence type="inferred from homology"/>
<dbReference type="PANTHER" id="PTHR33048:SF134">
    <property type="entry name" value="INTEGRAL MEMBRANE PROTEIN"/>
    <property type="match status" value="1"/>
</dbReference>
<feature type="transmembrane region" description="Helical" evidence="7">
    <location>
        <begin position="209"/>
        <end position="229"/>
    </location>
</feature>
<dbReference type="GO" id="GO:0016020">
    <property type="term" value="C:membrane"/>
    <property type="evidence" value="ECO:0007669"/>
    <property type="project" value="UniProtKB-SubCell"/>
</dbReference>
<evidence type="ECO:0000259" key="8">
    <source>
        <dbReference type="Pfam" id="PF20684"/>
    </source>
</evidence>
<feature type="transmembrane region" description="Helical" evidence="7">
    <location>
        <begin position="249"/>
        <end position="271"/>
    </location>
</feature>
<evidence type="ECO:0000256" key="4">
    <source>
        <dbReference type="ARBA" id="ARBA00023136"/>
    </source>
</evidence>
<reference evidence="9" key="1">
    <citation type="submission" date="2023-06" db="EMBL/GenBank/DDBJ databases">
        <title>Genome-scale phylogeny and comparative genomics of the fungal order Sordariales.</title>
        <authorList>
            <consortium name="Lawrence Berkeley National Laboratory"/>
            <person name="Hensen N."/>
            <person name="Bonometti L."/>
            <person name="Westerberg I."/>
            <person name="Brannstrom I.O."/>
            <person name="Guillou S."/>
            <person name="Cros-Aarteil S."/>
            <person name="Calhoun S."/>
            <person name="Haridas S."/>
            <person name="Kuo A."/>
            <person name="Mondo S."/>
            <person name="Pangilinan J."/>
            <person name="Riley R."/>
            <person name="LaButti K."/>
            <person name="Andreopoulos B."/>
            <person name="Lipzen A."/>
            <person name="Chen C."/>
            <person name="Yanf M."/>
            <person name="Daum C."/>
            <person name="Ng V."/>
            <person name="Clum A."/>
            <person name="Steindorff A."/>
            <person name="Ohm R."/>
            <person name="Martin F."/>
            <person name="Silar P."/>
            <person name="Natvig D."/>
            <person name="Lalanne C."/>
            <person name="Gautier V."/>
            <person name="Ament-velasquez S.L."/>
            <person name="Kruys A."/>
            <person name="Hutchinson M.I."/>
            <person name="Powell A.J."/>
            <person name="Barry K."/>
            <person name="Miller A.N."/>
            <person name="Grigoriev I.V."/>
            <person name="Debuchy R."/>
            <person name="Gladieux P."/>
            <person name="Thoren M.H."/>
            <person name="Johannesson H."/>
        </authorList>
    </citation>
    <scope>NUCLEOTIDE SEQUENCE</scope>
    <source>
        <strain evidence="9">SMH3391-2</strain>
    </source>
</reference>
<organism evidence="9 10">
    <name type="scientific">Bombardia bombarda</name>
    <dbReference type="NCBI Taxonomy" id="252184"/>
    <lineage>
        <taxon>Eukaryota</taxon>
        <taxon>Fungi</taxon>
        <taxon>Dikarya</taxon>
        <taxon>Ascomycota</taxon>
        <taxon>Pezizomycotina</taxon>
        <taxon>Sordariomycetes</taxon>
        <taxon>Sordariomycetidae</taxon>
        <taxon>Sordariales</taxon>
        <taxon>Lasiosphaeriaceae</taxon>
        <taxon>Bombardia</taxon>
    </lineage>
</organism>
<feature type="transmembrane region" description="Helical" evidence="7">
    <location>
        <begin position="42"/>
        <end position="65"/>
    </location>
</feature>
<feature type="transmembrane region" description="Helical" evidence="7">
    <location>
        <begin position="94"/>
        <end position="115"/>
    </location>
</feature>
<comment type="similarity">
    <text evidence="5">Belongs to the SAT4 family.</text>
</comment>
<evidence type="ECO:0000313" key="9">
    <source>
        <dbReference type="EMBL" id="KAK0631025.1"/>
    </source>
</evidence>
<feature type="transmembrane region" description="Helical" evidence="7">
    <location>
        <begin position="122"/>
        <end position="145"/>
    </location>
</feature>
<feature type="transmembrane region" description="Helical" evidence="7">
    <location>
        <begin position="178"/>
        <end position="197"/>
    </location>
</feature>
<feature type="transmembrane region" description="Helical" evidence="7">
    <location>
        <begin position="6"/>
        <end position="30"/>
    </location>
</feature>
<evidence type="ECO:0000256" key="1">
    <source>
        <dbReference type="ARBA" id="ARBA00004141"/>
    </source>
</evidence>
<keyword evidence="10" id="KW-1185">Reference proteome</keyword>
<evidence type="ECO:0000256" key="3">
    <source>
        <dbReference type="ARBA" id="ARBA00022989"/>
    </source>
</evidence>
<keyword evidence="4 7" id="KW-0472">Membrane</keyword>
<keyword evidence="2 7" id="KW-0812">Transmembrane</keyword>
<evidence type="ECO:0000313" key="10">
    <source>
        <dbReference type="Proteomes" id="UP001174934"/>
    </source>
</evidence>
<evidence type="ECO:0000256" key="2">
    <source>
        <dbReference type="ARBA" id="ARBA00022692"/>
    </source>
</evidence>
<evidence type="ECO:0000256" key="5">
    <source>
        <dbReference type="ARBA" id="ARBA00038359"/>
    </source>
</evidence>
<dbReference type="Proteomes" id="UP001174934">
    <property type="component" value="Unassembled WGS sequence"/>
</dbReference>
<protein>
    <recommendedName>
        <fullName evidence="8">Rhodopsin domain-containing protein</fullName>
    </recommendedName>
</protein>
<keyword evidence="3 7" id="KW-1133">Transmembrane helix</keyword>
<dbReference type="PANTHER" id="PTHR33048">
    <property type="entry name" value="PTH11-LIKE INTEGRAL MEMBRANE PROTEIN (AFU_ORTHOLOGUE AFUA_5G11245)"/>
    <property type="match status" value="1"/>
</dbReference>